<evidence type="ECO:0000313" key="1">
    <source>
        <dbReference type="EMBL" id="EHQ61000.1"/>
    </source>
</evidence>
<dbReference type="EMBL" id="AHKH01000049">
    <property type="protein sequence ID" value="EHQ61000.1"/>
    <property type="molecule type" value="Genomic_DNA"/>
</dbReference>
<sequence>MFYSPFFAINRGYQYTRCKLLFSGGESCEFNKDSLSKIFDQIPELQLEEQLVSLYKENAKSRWGSIEKLLPQFALFQADLPVKMKTPKSRIR</sequence>
<evidence type="ECO:0000313" key="2">
    <source>
        <dbReference type="Proteomes" id="UP000003900"/>
    </source>
</evidence>
<name>H3SIP6_9BACL</name>
<dbReference type="STRING" id="1131935.PDENDC454_17098"/>
<reference evidence="1 2" key="1">
    <citation type="journal article" date="2012" name="J. Bacteriol.">
        <title>Genome Sequence of the Pattern-Forming Social Bacterium Paenibacillus dendritiformis C454 Chiral Morphotype.</title>
        <authorList>
            <person name="Sirota-Madi A."/>
            <person name="Olender T."/>
            <person name="Helman Y."/>
            <person name="Brainis I."/>
            <person name="Finkelshtein A."/>
            <person name="Roth D."/>
            <person name="Hagai E."/>
            <person name="Leshkowitz D."/>
            <person name="Brodsky L."/>
            <person name="Galatenko V."/>
            <person name="Nikolaev V."/>
            <person name="Gutnick D.L."/>
            <person name="Lancet D."/>
            <person name="Ben-Jacob E."/>
        </authorList>
    </citation>
    <scope>NUCLEOTIDE SEQUENCE [LARGE SCALE GENOMIC DNA]</scope>
    <source>
        <strain evidence="1 2">C454</strain>
    </source>
</reference>
<dbReference type="AlphaFoldDB" id="H3SIP6"/>
<proteinExistence type="predicted"/>
<gene>
    <name evidence="1" type="ORF">PDENDC454_17098</name>
</gene>
<accession>H3SIP6</accession>
<comment type="caution">
    <text evidence="1">The sequence shown here is derived from an EMBL/GenBank/DDBJ whole genome shotgun (WGS) entry which is preliminary data.</text>
</comment>
<dbReference type="Proteomes" id="UP000003900">
    <property type="component" value="Unassembled WGS sequence"/>
</dbReference>
<keyword evidence="2" id="KW-1185">Reference proteome</keyword>
<protein>
    <submittedName>
        <fullName evidence="1">Uncharacterized protein</fullName>
    </submittedName>
</protein>
<organism evidence="1 2">
    <name type="scientific">Paenibacillus dendritiformis C454</name>
    <dbReference type="NCBI Taxonomy" id="1131935"/>
    <lineage>
        <taxon>Bacteria</taxon>
        <taxon>Bacillati</taxon>
        <taxon>Bacillota</taxon>
        <taxon>Bacilli</taxon>
        <taxon>Bacillales</taxon>
        <taxon>Paenibacillaceae</taxon>
        <taxon>Paenibacillus</taxon>
    </lineage>
</organism>